<evidence type="ECO:0000313" key="2">
    <source>
        <dbReference type="Proteomes" id="UP000298030"/>
    </source>
</evidence>
<evidence type="ECO:0000313" key="1">
    <source>
        <dbReference type="EMBL" id="TEB35307.1"/>
    </source>
</evidence>
<dbReference type="Proteomes" id="UP000298030">
    <property type="component" value="Unassembled WGS sequence"/>
</dbReference>
<keyword evidence="2" id="KW-1185">Reference proteome</keyword>
<organism evidence="1 2">
    <name type="scientific">Coprinellus micaceus</name>
    <name type="common">Glistening ink-cap mushroom</name>
    <name type="synonym">Coprinus micaceus</name>
    <dbReference type="NCBI Taxonomy" id="71717"/>
    <lineage>
        <taxon>Eukaryota</taxon>
        <taxon>Fungi</taxon>
        <taxon>Dikarya</taxon>
        <taxon>Basidiomycota</taxon>
        <taxon>Agaricomycotina</taxon>
        <taxon>Agaricomycetes</taxon>
        <taxon>Agaricomycetidae</taxon>
        <taxon>Agaricales</taxon>
        <taxon>Agaricineae</taxon>
        <taxon>Psathyrellaceae</taxon>
        <taxon>Coprinellus</taxon>
    </lineage>
</organism>
<dbReference type="OrthoDB" id="73076at2759"/>
<gene>
    <name evidence="1" type="ORF">FA13DRAFT_1624269</name>
</gene>
<protein>
    <submittedName>
        <fullName evidence="1">Uncharacterized protein</fullName>
    </submittedName>
</protein>
<accession>A0A4Y7TM79</accession>
<sequence length="190" mass="22063">MAEEEGSPIHKRDVEKLDRQDNNAASRLFSAATLKYLIDHHKDESLGEIVYLFVFGELIDAYQHRSMKHIDRIWLALRARYFLDAWDAFLEVSGYPKARYHISREAHDIVSILFNSLIALIIVHRDHVGDPVPLCPWMHSTEPCEHCFGSARKVVKDFTFLDFIFMIPKLRVKLRDCLTQIEGVVEECPP</sequence>
<name>A0A4Y7TM79_COPMI</name>
<dbReference type="AlphaFoldDB" id="A0A4Y7TM79"/>
<comment type="caution">
    <text evidence="1">The sequence shown here is derived from an EMBL/GenBank/DDBJ whole genome shotgun (WGS) entry which is preliminary data.</text>
</comment>
<dbReference type="EMBL" id="QPFP01000007">
    <property type="protein sequence ID" value="TEB35307.1"/>
    <property type="molecule type" value="Genomic_DNA"/>
</dbReference>
<reference evidence="1 2" key="1">
    <citation type="journal article" date="2019" name="Nat. Ecol. Evol.">
        <title>Megaphylogeny resolves global patterns of mushroom evolution.</title>
        <authorList>
            <person name="Varga T."/>
            <person name="Krizsan K."/>
            <person name="Foldi C."/>
            <person name="Dima B."/>
            <person name="Sanchez-Garcia M."/>
            <person name="Sanchez-Ramirez S."/>
            <person name="Szollosi G.J."/>
            <person name="Szarkandi J.G."/>
            <person name="Papp V."/>
            <person name="Albert L."/>
            <person name="Andreopoulos W."/>
            <person name="Angelini C."/>
            <person name="Antonin V."/>
            <person name="Barry K.W."/>
            <person name="Bougher N.L."/>
            <person name="Buchanan P."/>
            <person name="Buyck B."/>
            <person name="Bense V."/>
            <person name="Catcheside P."/>
            <person name="Chovatia M."/>
            <person name="Cooper J."/>
            <person name="Damon W."/>
            <person name="Desjardin D."/>
            <person name="Finy P."/>
            <person name="Geml J."/>
            <person name="Haridas S."/>
            <person name="Hughes K."/>
            <person name="Justo A."/>
            <person name="Karasinski D."/>
            <person name="Kautmanova I."/>
            <person name="Kiss B."/>
            <person name="Kocsube S."/>
            <person name="Kotiranta H."/>
            <person name="LaButti K.M."/>
            <person name="Lechner B.E."/>
            <person name="Liimatainen K."/>
            <person name="Lipzen A."/>
            <person name="Lukacs Z."/>
            <person name="Mihaltcheva S."/>
            <person name="Morgado L.N."/>
            <person name="Niskanen T."/>
            <person name="Noordeloos M.E."/>
            <person name="Ohm R.A."/>
            <person name="Ortiz-Santana B."/>
            <person name="Ovrebo C."/>
            <person name="Racz N."/>
            <person name="Riley R."/>
            <person name="Savchenko A."/>
            <person name="Shiryaev A."/>
            <person name="Soop K."/>
            <person name="Spirin V."/>
            <person name="Szebenyi C."/>
            <person name="Tomsovsky M."/>
            <person name="Tulloss R.E."/>
            <person name="Uehling J."/>
            <person name="Grigoriev I.V."/>
            <person name="Vagvolgyi C."/>
            <person name="Papp T."/>
            <person name="Martin F.M."/>
            <person name="Miettinen O."/>
            <person name="Hibbett D.S."/>
            <person name="Nagy L.G."/>
        </authorList>
    </citation>
    <scope>NUCLEOTIDE SEQUENCE [LARGE SCALE GENOMIC DNA]</scope>
    <source>
        <strain evidence="1 2">FP101781</strain>
    </source>
</reference>
<dbReference type="STRING" id="71717.A0A4Y7TM79"/>
<proteinExistence type="predicted"/>